<dbReference type="EMBL" id="QKWP01000908">
    <property type="protein sequence ID" value="RIB13595.1"/>
    <property type="molecule type" value="Genomic_DNA"/>
</dbReference>
<feature type="domain" description="SUN" evidence="1">
    <location>
        <begin position="1"/>
        <end position="87"/>
    </location>
</feature>
<accession>A0A397UTZ7</accession>
<evidence type="ECO:0000313" key="2">
    <source>
        <dbReference type="EMBL" id="RIB13595.1"/>
    </source>
</evidence>
<name>A0A397UTZ7_9GLOM</name>
<dbReference type="OrthoDB" id="342281at2759"/>
<dbReference type="AlphaFoldDB" id="A0A397UTZ7"/>
<dbReference type="Pfam" id="PF07738">
    <property type="entry name" value="Sad1_UNC"/>
    <property type="match status" value="1"/>
</dbReference>
<keyword evidence="3" id="KW-1185">Reference proteome</keyword>
<reference evidence="2 3" key="1">
    <citation type="submission" date="2018-06" db="EMBL/GenBank/DDBJ databases">
        <title>Comparative genomics reveals the genomic features of Rhizophagus irregularis, R. cerebriforme, R. diaphanum and Gigaspora rosea, and their symbiotic lifestyle signature.</title>
        <authorList>
            <person name="Morin E."/>
            <person name="San Clemente H."/>
            <person name="Chen E.C.H."/>
            <person name="De La Providencia I."/>
            <person name="Hainaut M."/>
            <person name="Kuo A."/>
            <person name="Kohler A."/>
            <person name="Murat C."/>
            <person name="Tang N."/>
            <person name="Roy S."/>
            <person name="Loubradou J."/>
            <person name="Henrissat B."/>
            <person name="Grigoriev I.V."/>
            <person name="Corradi N."/>
            <person name="Roux C."/>
            <person name="Martin F.M."/>
        </authorList>
    </citation>
    <scope>NUCLEOTIDE SEQUENCE [LARGE SCALE GENOMIC DNA]</scope>
    <source>
        <strain evidence="2 3">DAOM 194757</strain>
    </source>
</reference>
<dbReference type="GO" id="GO:0034244">
    <property type="term" value="P:negative regulation of transcription elongation by RNA polymerase II"/>
    <property type="evidence" value="ECO:0007669"/>
    <property type="project" value="TreeGrafter"/>
</dbReference>
<dbReference type="STRING" id="44941.A0A397UTZ7"/>
<gene>
    <name evidence="2" type="ORF">C2G38_2197371</name>
</gene>
<dbReference type="PANTHER" id="PTHR13503">
    <property type="entry name" value="NEGATIVE ELONGATION FACTOR COMPLEX MEMBER B"/>
    <property type="match status" value="1"/>
</dbReference>
<dbReference type="InterPro" id="IPR010405">
    <property type="entry name" value="COBRA1"/>
</dbReference>
<dbReference type="InterPro" id="IPR012919">
    <property type="entry name" value="SUN_dom"/>
</dbReference>
<sequence>MALDPDDMRRAPKTFEIVGISVDSQEKYDEYFQLGSFDYKLDGPPAQSFEINLQIWVMKAVILKIMGNWGDDELTCLYQVKNITTLFKLSGTTRYETNAAIVDTLKKNFIKAIEKDNWDDEKFKIFLTKSMKYFFIEELRPIIFALLKKYPKRMTEEIYEILHKSCQETGYYTSPIGIKRGLYERNNTIFKEFIYYQFSKYLQKREINLDQRMNDPALKTIIDLIDKNQILFAELQEIPDVAMIFQDPIVYNVLSTQIVEALKKCITESFTRDRFFGPLIKVVEPILPILITTRSSKLV</sequence>
<evidence type="ECO:0000259" key="1">
    <source>
        <dbReference type="PROSITE" id="PS51469"/>
    </source>
</evidence>
<dbReference type="Gene3D" id="2.60.120.260">
    <property type="entry name" value="Galactose-binding domain-like"/>
    <property type="match status" value="1"/>
</dbReference>
<dbReference type="PROSITE" id="PS51469">
    <property type="entry name" value="SUN"/>
    <property type="match status" value="1"/>
</dbReference>
<dbReference type="GO" id="GO:0032021">
    <property type="term" value="C:NELF complex"/>
    <property type="evidence" value="ECO:0007669"/>
    <property type="project" value="TreeGrafter"/>
</dbReference>
<dbReference type="Proteomes" id="UP000266673">
    <property type="component" value="Unassembled WGS sequence"/>
</dbReference>
<dbReference type="PANTHER" id="PTHR13503:SF3">
    <property type="entry name" value="NEGATIVE ELONGATION FACTOR B"/>
    <property type="match status" value="1"/>
</dbReference>
<organism evidence="2 3">
    <name type="scientific">Gigaspora rosea</name>
    <dbReference type="NCBI Taxonomy" id="44941"/>
    <lineage>
        <taxon>Eukaryota</taxon>
        <taxon>Fungi</taxon>
        <taxon>Fungi incertae sedis</taxon>
        <taxon>Mucoromycota</taxon>
        <taxon>Glomeromycotina</taxon>
        <taxon>Glomeromycetes</taxon>
        <taxon>Diversisporales</taxon>
        <taxon>Gigasporaceae</taxon>
        <taxon>Gigaspora</taxon>
    </lineage>
</organism>
<protein>
    <recommendedName>
        <fullName evidence="1">SUN domain-containing protein</fullName>
    </recommendedName>
</protein>
<evidence type="ECO:0000313" key="3">
    <source>
        <dbReference type="Proteomes" id="UP000266673"/>
    </source>
</evidence>
<proteinExistence type="predicted"/>
<comment type="caution">
    <text evidence="2">The sequence shown here is derived from an EMBL/GenBank/DDBJ whole genome shotgun (WGS) entry which is preliminary data.</text>
</comment>